<name>A0A1X2J293_9FUNG</name>
<evidence type="ECO:0000256" key="10">
    <source>
        <dbReference type="SAM" id="MobiDB-lite"/>
    </source>
</evidence>
<dbReference type="Gene3D" id="1.50.40.10">
    <property type="entry name" value="Mitochondrial carrier domain"/>
    <property type="match status" value="1"/>
</dbReference>
<gene>
    <name evidence="11" type="ORF">BCR42DRAFT_401261</name>
</gene>
<keyword evidence="5" id="KW-0677">Repeat</keyword>
<keyword evidence="4 8" id="KW-0812">Transmembrane</keyword>
<dbReference type="EMBL" id="MCGE01000001">
    <property type="protein sequence ID" value="ORZ25946.1"/>
    <property type="molecule type" value="Genomic_DNA"/>
</dbReference>
<proteinExistence type="inferred from homology"/>
<dbReference type="AlphaFoldDB" id="A0A1X2J293"/>
<evidence type="ECO:0000256" key="2">
    <source>
        <dbReference type="ARBA" id="ARBA00006375"/>
    </source>
</evidence>
<dbReference type="Proteomes" id="UP000193560">
    <property type="component" value="Unassembled WGS sequence"/>
</dbReference>
<comment type="subcellular location">
    <subcellularLocation>
        <location evidence="1">Membrane</location>
        <topology evidence="1">Multi-pass membrane protein</topology>
    </subcellularLocation>
</comment>
<dbReference type="PANTHER" id="PTHR45618">
    <property type="entry name" value="MITOCHONDRIAL DICARBOXYLATE CARRIER-RELATED"/>
    <property type="match status" value="1"/>
</dbReference>
<evidence type="ECO:0000256" key="7">
    <source>
        <dbReference type="ARBA" id="ARBA00023136"/>
    </source>
</evidence>
<feature type="repeat" description="Solcar" evidence="8">
    <location>
        <begin position="242"/>
        <end position="327"/>
    </location>
</feature>
<protein>
    <submittedName>
        <fullName evidence="11">Mitochondrial carrier domain-containing protein</fullName>
    </submittedName>
</protein>
<feature type="repeat" description="Solcar" evidence="8">
    <location>
        <begin position="144"/>
        <end position="232"/>
    </location>
</feature>
<dbReference type="GO" id="GO:0016020">
    <property type="term" value="C:membrane"/>
    <property type="evidence" value="ECO:0007669"/>
    <property type="project" value="UniProtKB-SubCell"/>
</dbReference>
<evidence type="ECO:0000256" key="5">
    <source>
        <dbReference type="ARBA" id="ARBA00022737"/>
    </source>
</evidence>
<sequence length="343" mass="38032">MYRSSPVGLSSSTQTATTTTNTKLLSTSSHPPPFWFGGAASCIATFVSHPFDLTKVRIQTAVKKQQLQQQRIGGATATAWDWRLLRPSNMIRTMRSIVHNEGIKALYSGLDASLLRQGTYSTIRFGLYDHFKWLMAGNDKPTFQQLLICSTAAGILGGAFGNPSDVVNVRMQGDGQLPVEKQRHYKNAIDGMIRICREEGPRVLLRGLGPSTQRAVLITVSQMTSYDVFKMGLVQQLDWHEDGMLTHFSASLLAGLVATTVCSPLDVVKTRIMSAHVHDGKHPIQIMIQMVKMEGFGSLFRGWMPAYIRLGPHTVVTFLVLEKLKEKYAQIVHNRSSSRVAID</sequence>
<dbReference type="InterPro" id="IPR023395">
    <property type="entry name" value="MCP_dom_sf"/>
</dbReference>
<dbReference type="STRING" id="90262.A0A1X2J293"/>
<keyword evidence="7 8" id="KW-0472">Membrane</keyword>
<evidence type="ECO:0000256" key="4">
    <source>
        <dbReference type="ARBA" id="ARBA00022692"/>
    </source>
</evidence>
<accession>A0A1X2J293</accession>
<evidence type="ECO:0000256" key="6">
    <source>
        <dbReference type="ARBA" id="ARBA00022989"/>
    </source>
</evidence>
<reference evidence="11 12" key="1">
    <citation type="submission" date="2016-07" db="EMBL/GenBank/DDBJ databases">
        <title>Pervasive Adenine N6-methylation of Active Genes in Fungi.</title>
        <authorList>
            <consortium name="DOE Joint Genome Institute"/>
            <person name="Mondo S.J."/>
            <person name="Dannebaum R.O."/>
            <person name="Kuo R.C."/>
            <person name="Labutti K."/>
            <person name="Haridas S."/>
            <person name="Kuo A."/>
            <person name="Salamov A."/>
            <person name="Ahrendt S.R."/>
            <person name="Lipzen A."/>
            <person name="Sullivan W."/>
            <person name="Andreopoulos W.B."/>
            <person name="Clum A."/>
            <person name="Lindquist E."/>
            <person name="Daum C."/>
            <person name="Ramamoorthy G.K."/>
            <person name="Gryganskyi A."/>
            <person name="Culley D."/>
            <person name="Magnuson J.K."/>
            <person name="James T.Y."/>
            <person name="O'Malley M.A."/>
            <person name="Stajich J.E."/>
            <person name="Spatafora J.W."/>
            <person name="Visel A."/>
            <person name="Grigoriev I.V."/>
        </authorList>
    </citation>
    <scope>NUCLEOTIDE SEQUENCE [LARGE SCALE GENOMIC DNA]</scope>
    <source>
        <strain evidence="11 12">NRRL 1336</strain>
    </source>
</reference>
<comment type="similarity">
    <text evidence="2 9">Belongs to the mitochondrial carrier (TC 2.A.29) family.</text>
</comment>
<dbReference type="Pfam" id="PF00153">
    <property type="entry name" value="Mito_carr"/>
    <property type="match status" value="3"/>
</dbReference>
<dbReference type="InterPro" id="IPR050391">
    <property type="entry name" value="Mito_Metabolite_Transporter"/>
</dbReference>
<evidence type="ECO:0000313" key="11">
    <source>
        <dbReference type="EMBL" id="ORZ25946.1"/>
    </source>
</evidence>
<feature type="region of interest" description="Disordered" evidence="10">
    <location>
        <begin position="1"/>
        <end position="26"/>
    </location>
</feature>
<dbReference type="InterPro" id="IPR018108">
    <property type="entry name" value="MCP_transmembrane"/>
</dbReference>
<keyword evidence="3 9" id="KW-0813">Transport</keyword>
<evidence type="ECO:0000256" key="1">
    <source>
        <dbReference type="ARBA" id="ARBA00004141"/>
    </source>
</evidence>
<keyword evidence="6" id="KW-1133">Transmembrane helix</keyword>
<feature type="repeat" description="Solcar" evidence="8">
    <location>
        <begin position="32"/>
        <end position="134"/>
    </location>
</feature>
<evidence type="ECO:0000256" key="3">
    <source>
        <dbReference type="ARBA" id="ARBA00022448"/>
    </source>
</evidence>
<evidence type="ECO:0000313" key="12">
    <source>
        <dbReference type="Proteomes" id="UP000193560"/>
    </source>
</evidence>
<evidence type="ECO:0000256" key="9">
    <source>
        <dbReference type="RuleBase" id="RU000488"/>
    </source>
</evidence>
<evidence type="ECO:0000256" key="8">
    <source>
        <dbReference type="PROSITE-ProRule" id="PRU00282"/>
    </source>
</evidence>
<dbReference type="OrthoDB" id="448427at2759"/>
<keyword evidence="12" id="KW-1185">Reference proteome</keyword>
<comment type="caution">
    <text evidence="11">The sequence shown here is derived from an EMBL/GenBank/DDBJ whole genome shotgun (WGS) entry which is preliminary data.</text>
</comment>
<dbReference type="PROSITE" id="PS50920">
    <property type="entry name" value="SOLCAR"/>
    <property type="match status" value="3"/>
</dbReference>
<organism evidence="11 12">
    <name type="scientific">Absidia repens</name>
    <dbReference type="NCBI Taxonomy" id="90262"/>
    <lineage>
        <taxon>Eukaryota</taxon>
        <taxon>Fungi</taxon>
        <taxon>Fungi incertae sedis</taxon>
        <taxon>Mucoromycota</taxon>
        <taxon>Mucoromycotina</taxon>
        <taxon>Mucoromycetes</taxon>
        <taxon>Mucorales</taxon>
        <taxon>Cunninghamellaceae</taxon>
        <taxon>Absidia</taxon>
    </lineage>
</organism>
<dbReference type="SUPFAM" id="SSF103506">
    <property type="entry name" value="Mitochondrial carrier"/>
    <property type="match status" value="1"/>
</dbReference>
<feature type="compositionally biased region" description="Low complexity" evidence="10">
    <location>
        <begin position="9"/>
        <end position="26"/>
    </location>
</feature>